<evidence type="ECO:0000313" key="2">
    <source>
        <dbReference type="EMBL" id="SJM32669.1"/>
    </source>
</evidence>
<feature type="compositionally biased region" description="Basic residues" evidence="1">
    <location>
        <begin position="85"/>
        <end position="97"/>
    </location>
</feature>
<proteinExistence type="predicted"/>
<feature type="region of interest" description="Disordered" evidence="1">
    <location>
        <begin position="71"/>
        <end position="97"/>
    </location>
</feature>
<dbReference type="AlphaFoldDB" id="A0A2P9ANE3"/>
<dbReference type="EMBL" id="FUIG01000038">
    <property type="protein sequence ID" value="SJM32669.1"/>
    <property type="molecule type" value="Genomic_DNA"/>
</dbReference>
<name>A0A2P9ANE3_9HYPH</name>
<keyword evidence="3" id="KW-1185">Reference proteome</keyword>
<evidence type="ECO:0000313" key="3">
    <source>
        <dbReference type="Proteomes" id="UP000245698"/>
    </source>
</evidence>
<gene>
    <name evidence="2" type="ORF">BQ8482_300040</name>
</gene>
<protein>
    <submittedName>
        <fullName evidence="2">Uncharacterized protein</fullName>
    </submittedName>
</protein>
<evidence type="ECO:0000256" key="1">
    <source>
        <dbReference type="SAM" id="MobiDB-lite"/>
    </source>
</evidence>
<dbReference type="Proteomes" id="UP000245698">
    <property type="component" value="Unassembled WGS sequence"/>
</dbReference>
<accession>A0A2P9ANE3</accession>
<organism evidence="2 3">
    <name type="scientific">Mesorhizobium delmotii</name>
    <dbReference type="NCBI Taxonomy" id="1631247"/>
    <lineage>
        <taxon>Bacteria</taxon>
        <taxon>Pseudomonadati</taxon>
        <taxon>Pseudomonadota</taxon>
        <taxon>Alphaproteobacteria</taxon>
        <taxon>Hyphomicrobiales</taxon>
        <taxon>Phyllobacteriaceae</taxon>
        <taxon>Mesorhizobium</taxon>
    </lineage>
</organism>
<reference evidence="3" key="1">
    <citation type="submission" date="2016-12" db="EMBL/GenBank/DDBJ databases">
        <authorList>
            <person name="Brunel B."/>
        </authorList>
    </citation>
    <scope>NUCLEOTIDE SEQUENCE [LARGE SCALE GENOMIC DNA]</scope>
</reference>
<sequence>MPNDWSEGAKIEDQFDTVSIQKLTLSINVIILCEGDKDRPAISHRFRSLFAGLTSWSSIESHPSGARQRRLFYRPRLEAPDPPPRRLRGSVKRRMGT</sequence>